<dbReference type="InterPro" id="IPR011936">
    <property type="entry name" value="Myxo_disulph_rpt"/>
</dbReference>
<dbReference type="GO" id="GO:0005615">
    <property type="term" value="C:extracellular space"/>
    <property type="evidence" value="ECO:0007669"/>
    <property type="project" value="TreeGrafter"/>
</dbReference>
<feature type="chain" id="PRO_5041471176" evidence="5">
    <location>
        <begin position="18"/>
        <end position="3747"/>
    </location>
</feature>
<dbReference type="PANTHER" id="PTHR46130:SF3">
    <property type="entry name" value="CHROMOSOME UNDETERMINED SCAFFOLD_33, WHOLE GENOME SHOTGUN SEQUENCE"/>
    <property type="match status" value="1"/>
</dbReference>
<evidence type="ECO:0000256" key="4">
    <source>
        <dbReference type="SAM" id="MobiDB-lite"/>
    </source>
</evidence>
<evidence type="ECO:0000313" key="6">
    <source>
        <dbReference type="EMBL" id="CAJ1380273.1"/>
    </source>
</evidence>
<dbReference type="GO" id="GO:0007166">
    <property type="term" value="P:cell surface receptor signaling pathway"/>
    <property type="evidence" value="ECO:0007669"/>
    <property type="project" value="TreeGrafter"/>
</dbReference>
<reference evidence="6" key="1">
    <citation type="submission" date="2023-08" db="EMBL/GenBank/DDBJ databases">
        <authorList>
            <person name="Chen Y."/>
            <person name="Shah S."/>
            <person name="Dougan E. K."/>
            <person name="Thang M."/>
            <person name="Chan C."/>
        </authorList>
    </citation>
    <scope>NUCLEOTIDE SEQUENCE</scope>
</reference>
<dbReference type="Proteomes" id="UP001178507">
    <property type="component" value="Unassembled WGS sequence"/>
</dbReference>
<keyword evidence="3" id="KW-1015">Disulfide bond</keyword>
<evidence type="ECO:0000256" key="1">
    <source>
        <dbReference type="ARBA" id="ARBA00022729"/>
    </source>
</evidence>
<dbReference type="NCBIfam" id="TIGR02232">
    <property type="entry name" value="myxo_disulf_rpt"/>
    <property type="match status" value="3"/>
</dbReference>
<dbReference type="PANTHER" id="PTHR46130">
    <property type="entry name" value="LAMGL DOMAIN-CONTAINING PROTEIN"/>
    <property type="match status" value="1"/>
</dbReference>
<dbReference type="InterPro" id="IPR043543">
    <property type="entry name" value="PAPPA/PAPPA2"/>
</dbReference>
<keyword evidence="2" id="KW-0677">Repeat</keyword>
<keyword evidence="7" id="KW-1185">Reference proteome</keyword>
<gene>
    <name evidence="6" type="ORF">EVOR1521_LOCUS8255</name>
</gene>
<dbReference type="GO" id="GO:0004222">
    <property type="term" value="F:metalloendopeptidase activity"/>
    <property type="evidence" value="ECO:0007669"/>
    <property type="project" value="TreeGrafter"/>
</dbReference>
<accession>A0AA36I4W9</accession>
<dbReference type="EMBL" id="CAUJNA010000698">
    <property type="protein sequence ID" value="CAJ1380273.1"/>
    <property type="molecule type" value="Genomic_DNA"/>
</dbReference>
<evidence type="ECO:0000313" key="7">
    <source>
        <dbReference type="Proteomes" id="UP001178507"/>
    </source>
</evidence>
<evidence type="ECO:0000256" key="3">
    <source>
        <dbReference type="ARBA" id="ARBA00023157"/>
    </source>
</evidence>
<feature type="region of interest" description="Disordered" evidence="4">
    <location>
        <begin position="1204"/>
        <end position="1226"/>
    </location>
</feature>
<organism evidence="6 7">
    <name type="scientific">Effrenium voratum</name>
    <dbReference type="NCBI Taxonomy" id="2562239"/>
    <lineage>
        <taxon>Eukaryota</taxon>
        <taxon>Sar</taxon>
        <taxon>Alveolata</taxon>
        <taxon>Dinophyceae</taxon>
        <taxon>Suessiales</taxon>
        <taxon>Symbiodiniaceae</taxon>
        <taxon>Effrenium</taxon>
    </lineage>
</organism>
<proteinExistence type="predicted"/>
<evidence type="ECO:0000256" key="2">
    <source>
        <dbReference type="ARBA" id="ARBA00022737"/>
    </source>
</evidence>
<sequence length="3747" mass="407318">MVMRWLCLLLLAWPARSDYAPQGSDETVFEEEPNGTEPVEEELIIQATQSSGSLVVSQGSDLVLADVFQLASQEVAWMKPSYFRLDLLLAEGLSFRKPLPLQCLAARELKQVNPVEEVADEEVSVFSDALLPQRRLQLHAPVEILQKCLQSLTAHVPWNAPITVAEDDFPGPDLMSTVPMNGSVGINSSAMEVLLTFNDWVQPGEGDIQIIDCGFDDLCGQVGTLDDSVVNISVHDTRSVIFFKNLVWVRYSGLVDLHQHLFHVPEGSIKDISGVSFRGLAAEDYTFRTGPILEGTSSNNDSNSTSDPVFTVELPLETNPYVKSTRPIWAEAGANPVRPEEEPDIPFYVERCYLNETNCSSYNGSNCSSWENVSTLGVCGLNERSGMGFLPLEQLQLWRKPWHWLQAAADGSSLLVQLEVKTANSPVLIKARSHVLNATAGVATLLATLEGEEPFTLEDDEATTLYVEVILEPYGEISVSPTAWRRWGGRVNVTFDFPRVQPDWGSLGQGNFSTTTVEGRPASSLNFHGGLQSVQAALGNLTYTAPRDFQGLALMKVVISDGDYLRDELLLVQVAPNPQAPAAVGVPGNVASIPSILTLYNFSSTAEMEPQVSLRHGGAQTAMANTAHHVNVTVVADLDSEDSARVYVKAPFGQLSFPELDAIMDEAGPGLTEFFADGEYDATEAEFVSKASARDGVWPRISAYESPVGAGFTVVGTVAALNRVLGQLQFTPPADSPNSGSLEVSLLRTPSVEEYETTFPLDDGPVAVGNLAVEIGALSKSQYTCFIGGPAATFVNLGEDARNLGVTVEPEVSASAKVTTAIADELHEFRVSVQRGSVSLDVNKFPAARICPPFFPDVGGCAVDEADAWVIYGRIADAALAIESLVYTGPYGYSGQDRMRITGSCSEVGLEVLLNIIKSYLPPAIRCCEDSGMEVHQGVEPAAVPPCALDNNAYGEIPSVAQVTYSSDIGQLAFWPVEGLYFDRGMEASPMHNVSSQIVASGPGEVMRRNLGSKLALLHIPETETRLFGRLVLEVLDVRSGLSSTASCPIQVIPGRMEYHDMPVPADDTTTDQDSGMQNSTEKDAMVEQAVSTAPVVQLRVLSASAVVEAAGSVYLAALALAADAERGLNAVEGDLEVWLSSGQGVLEIDVAALVGSNSAYLADASGGSLTTSKLEQDQVAESGMAMGGQPFRVPSANSRLAYVDPSRPVDPENRTLLDPRGPQRPSRVLWSGRSLQLRGSAVNLHQTLSSVKYTADEQAGGWDTVTVTMGRQKGEVPVYIIRRAGAVVLKGRPLERLTVGQILKPDIRLELSPLVRAEDTFSALVACSHCGLALWMYANKMEVISSSLEFAGNTSELEAFLADLTYVPEEGFTGTDWLQVFVQGGRLQAASQVASSAELGMAVSVEQVEKVVPPAAVLMPERFSIFEDSATDPQIQIRVAMVAAEPSDVDDDTDCLNASEADMWLPQDPLALRGSVQLGSFALEGISSMPRLRTMTSCPDELAGDQGHATDGHEQLQTFAQLVDGQQVAQFCVKGHPLALSEFASRLRYQPAQHWAGSEPMRITLTAADDAHVVHAAAQSWVLVQSANDPPSITAIQPAFEVQIGNSVQLAGINISDADMSDTTRWMTLSVAASIGRLYVEDSFLLAPTGTVEPLSGRLDGDFSLRVQGSGPDLQAFVEKLRFSMSAPPKPYLAPRPLDQPETEAIISYILSDTLGPQAAALRRHQVAGKVVNPQTDEPVAGVDVLLLATDTWHDYPGYTMLSGCDVELKGWDIPDCKTYALNHSYPGFSIGLYRVGGALACCFKTADAETILTNLVFDDTASVHIFQPGGYTVRTQTSALGVYAGIMPTGPAEIYFEKYLYASRNLSIWVSDNIQVGGSADIYLQALAVVTIWRFEVDWSSSSPVDLDAHSFDPWDCHVYFANRQCKHVGSHGLTVTLNRDSRDVLNGKEVITVHQWPCDATQAAIGGYRDVWSCLTYFWVQVFSQNNFADVQGKVSIFREGLLLEEVQLPTTADSFWVGFVLDAGSSIVTSQNQTGGSEAVEGFVSGMYLSTFQMPPAREVRRLSQAGRQVPHWQEQLRKELSSEKEADVAQVDYHKLGGTRIVDANTISGDGCSATCQIEAGFLCEGGTEMVRDWCHPKCGDGLRVPHEGCDDGNTEDGDGCSSECQIETGYACHGGSSRSTDTCNPTVCGDGIVEGAEECDDFNDFGGGGCSPSCLRESKEVASASETEVRVTVRPLAQVCRIYNAGRHQTLEDTTYHLQQTLLTGDVTNLTSLQIRIQVVDGSIAMKPLIDFYLARGRNDSTWEAIVERETGVRFYPYSDNMKDTILTGSHFQASRFLRLYLYIEPDRNFFGNVQVDFTVVSGMAMNHGAEECTHGVVIEVEAVHDDPLLVTVSEDVQSNGFQCVAGSSSCSLAGLSVSDPDCEMTVDGSCFLRVELNVTLGFLRLPGHPDGWQAVFPPLMGHAPGLNAALSRLAYFPPAGPAGEDASLNFTVHRVIQRTMATPPALQPAVASRSLPVHVLAADTAPTVSLASGGAFHGAIFEITGAKPFRFSDIVFEPPGAIDTTCIIELEVSRGYLFLGDTEGLWFAGGTMNGESKLRFVSNSTDIRERFLADVRYTWDEHDCATLEEFNITVDSGHHPPLTLAAMLVLPDCQGFQAQWTGGSLNMDEDTEISIGHLHVSTHDPHLFLIVDVKHPGHVPGDCKVVRWPEAVSSFVPGRECHLDGLVNGLNDALPFLVYKPPPDFFGHVQLEFVLFRAEVRDELLGLDFRSSNSSFLVDIEVAGVNDGPMLDVFLDSYTLKEDLEEYLVLGPLFVSDIDAGQHPLSFKFELFSSHEGNLLMLCGLEGVQIEEPRGHLNEDGCLEMGTALVHFNTTVENFNSMQTGPGRLQFKPAPNWHGFARVNITVDDRGSGHGNEFHLLVERSLYLVVEPVIDKPELSHLCTEAMPFLTYGRTCLEVRECFALNATADSADQTISFWLVIEASDPGVSISLEDRAPLQVWREGTSELQAAGLYSNIQEALRALIFHPPPQIFAGPEDPDIFEFNISITAYALGQRFNEPLPFNPGTPGARPEGFPSDMIEFPVVVRRVNRRPFFFVDVPHFSVSQMQDDVRLYGVTVADPDARQNDDMEVEILVDSDSRGGAVAFAGERGTRIQRRMKLRELNRALQELTFVFEDANWFGVTGISVSVSDVGNRGWRVDHYAEMFREDIDPEAQVFYDDHNLFEQCVAYDRSLLGLAAAGGAGATGQPYVWHSPQAYAKLMRETHAYTLAGVNSTEWGPLMATTFLAVHRSFVNEPPRIVLLEPQSGVLNVFEDHANFASFLVRHKAAEFLVERTLSIFLTTSHGRVQSISSSATAKSSVDGKRLEYRASLFELNKFLAQLQFAPDPNYNGADELVILLTDDEYAVNTSVPIEIASLSDPLSIICPPAVDLFEGQHVVPIGDNISIRDYEPIPGSSDDDSQVAVEIFVGAGGLHLQLDRVLPEMHEELSQVSNDSMQLNRSTPGVPGFIFNTSLAVFRAALKALSFTPYPELYHGVVHLEIRVAAQETHERTKCEIGLIVHPVNTPPVIRVDDKRLLAGTNGGIVKPHKEIPLHGVIQLSDPDEEDFSGGWFVERVHSARLQLRASCGTISFLIAGPQDYVFGVQNGSIAGTEGITFHSGDGFHDTDMDITSTLKNLNLQLGRLFYHSGGGCRGQNITISVELDDLGNFGASMDEMGNYGHPYPIVVTNQVQFQVSEY</sequence>
<feature type="signal peptide" evidence="5">
    <location>
        <begin position="1"/>
        <end position="17"/>
    </location>
</feature>
<evidence type="ECO:0000256" key="5">
    <source>
        <dbReference type="SAM" id="SignalP"/>
    </source>
</evidence>
<dbReference type="Pfam" id="PF13948">
    <property type="entry name" value="DUF4215"/>
    <property type="match status" value="1"/>
</dbReference>
<feature type="compositionally biased region" description="Basic and acidic residues" evidence="4">
    <location>
        <begin position="1208"/>
        <end position="1218"/>
    </location>
</feature>
<keyword evidence="1 5" id="KW-0732">Signal</keyword>
<dbReference type="GO" id="GO:0006508">
    <property type="term" value="P:proteolysis"/>
    <property type="evidence" value="ECO:0007669"/>
    <property type="project" value="TreeGrafter"/>
</dbReference>
<protein>
    <submittedName>
        <fullName evidence="6">Uncharacterized protein</fullName>
    </submittedName>
</protein>
<comment type="caution">
    <text evidence="6">The sequence shown here is derived from an EMBL/GenBank/DDBJ whole genome shotgun (WGS) entry which is preliminary data.</text>
</comment>
<name>A0AA36I4W9_9DINO</name>